<dbReference type="CDD" id="cd08838">
    <property type="entry name" value="ArfGap_AGFG"/>
    <property type="match status" value="1"/>
</dbReference>
<evidence type="ECO:0000313" key="4">
    <source>
        <dbReference type="Proteomes" id="UP000604046"/>
    </source>
</evidence>
<dbReference type="PRINTS" id="PR00405">
    <property type="entry name" value="REVINTRACTNG"/>
</dbReference>
<dbReference type="GO" id="GO:0005096">
    <property type="term" value="F:GTPase activator activity"/>
    <property type="evidence" value="ECO:0007669"/>
    <property type="project" value="InterPro"/>
</dbReference>
<feature type="domain" description="Arf-GAP" evidence="2">
    <location>
        <begin position="8"/>
        <end position="130"/>
    </location>
</feature>
<evidence type="ECO:0000259" key="2">
    <source>
        <dbReference type="PROSITE" id="PS50115"/>
    </source>
</evidence>
<dbReference type="PROSITE" id="PS50115">
    <property type="entry name" value="ARFGAP"/>
    <property type="match status" value="1"/>
</dbReference>
<dbReference type="InterPro" id="IPR038508">
    <property type="entry name" value="ArfGAP_dom_sf"/>
</dbReference>
<reference evidence="3" key="1">
    <citation type="submission" date="2021-02" db="EMBL/GenBank/DDBJ databases">
        <authorList>
            <person name="Dougan E. K."/>
            <person name="Rhodes N."/>
            <person name="Thang M."/>
            <person name="Chan C."/>
        </authorList>
    </citation>
    <scope>NUCLEOTIDE SEQUENCE</scope>
</reference>
<dbReference type="PANTHER" id="PTHR46085">
    <property type="entry name" value="ARFGAP/RECO-RELATED"/>
    <property type="match status" value="1"/>
</dbReference>
<accession>A0A812V765</accession>
<organism evidence="3 4">
    <name type="scientific">Symbiodinium natans</name>
    <dbReference type="NCBI Taxonomy" id="878477"/>
    <lineage>
        <taxon>Eukaryota</taxon>
        <taxon>Sar</taxon>
        <taxon>Alveolata</taxon>
        <taxon>Dinophyceae</taxon>
        <taxon>Suessiales</taxon>
        <taxon>Symbiodiniaceae</taxon>
        <taxon>Symbiodinium</taxon>
    </lineage>
</organism>
<evidence type="ECO:0000256" key="1">
    <source>
        <dbReference type="PROSITE-ProRule" id="PRU00288"/>
    </source>
</evidence>
<gene>
    <name evidence="3" type="primary">AGD14</name>
    <name evidence="3" type="ORF">SNAT2548_LOCUS34256</name>
</gene>
<keyword evidence="1" id="KW-0862">Zinc</keyword>
<dbReference type="Proteomes" id="UP000604046">
    <property type="component" value="Unassembled WGS sequence"/>
</dbReference>
<evidence type="ECO:0000313" key="3">
    <source>
        <dbReference type="EMBL" id="CAE7602333.1"/>
    </source>
</evidence>
<dbReference type="OrthoDB" id="6036at2759"/>
<dbReference type="InterPro" id="IPR001164">
    <property type="entry name" value="ArfGAP_dom"/>
</dbReference>
<dbReference type="SMART" id="SM00105">
    <property type="entry name" value="ArfGap"/>
    <property type="match status" value="1"/>
</dbReference>
<keyword evidence="1" id="KW-0479">Metal-binding</keyword>
<dbReference type="PANTHER" id="PTHR46085:SF3">
    <property type="entry name" value="ARF GTPASE ACTIVATING PROTEIN"/>
    <property type="match status" value="1"/>
</dbReference>
<keyword evidence="1" id="KW-0863">Zinc-finger</keyword>
<name>A0A812V765_9DINO</name>
<protein>
    <submittedName>
        <fullName evidence="3">AGD14 protein</fullName>
    </submittedName>
</protein>
<dbReference type="GO" id="GO:0008270">
    <property type="term" value="F:zinc ion binding"/>
    <property type="evidence" value="ECO:0007669"/>
    <property type="project" value="UniProtKB-KW"/>
</dbReference>
<dbReference type="Pfam" id="PF01412">
    <property type="entry name" value="ArfGap"/>
    <property type="match status" value="1"/>
</dbReference>
<dbReference type="InterPro" id="IPR044820">
    <property type="entry name" value="AGD14-like"/>
</dbReference>
<dbReference type="AlphaFoldDB" id="A0A812V765"/>
<proteinExistence type="predicted"/>
<comment type="caution">
    <text evidence="3">The sequence shown here is derived from an EMBL/GenBank/DDBJ whole genome shotgun (WGS) entry which is preliminary data.</text>
</comment>
<dbReference type="SUPFAM" id="SSF57863">
    <property type="entry name" value="ArfGap/RecO-like zinc finger"/>
    <property type="match status" value="1"/>
</dbReference>
<keyword evidence="4" id="KW-1185">Reference proteome</keyword>
<dbReference type="EMBL" id="CAJNDS010002801">
    <property type="protein sequence ID" value="CAE7602333.1"/>
    <property type="molecule type" value="Genomic_DNA"/>
</dbReference>
<dbReference type="InterPro" id="IPR037278">
    <property type="entry name" value="ARFGAP/RecO"/>
</dbReference>
<dbReference type="Gene3D" id="1.10.220.150">
    <property type="entry name" value="Arf GTPase activating protein"/>
    <property type="match status" value="1"/>
</dbReference>
<sequence length="263" mass="28605">MAPNKDEKNLVDRLRAFQRSNQANKRCADCPERGPTYVCLDYQIFVCQTCCGLHREFGHKIKSISFSEWSEAEVAKLEEGGNELARAKWLDRWHAEAFPEPDGSDVEAVREFIRLKYVEKKWFRPHGKPQTPDASKVATAAPAAAPAAAAPAAAAGYETSAPQAPAQAVDLLSGGDPSPVEVPAPAAQAKAEVSDLLGGLDLGQSQEQPWTADFSNVSNFAPKAPPDLTGAAAGLIDLDFGWKLSVKKQCQHFSWHLSWHIVD</sequence>